<feature type="binding site" evidence="9">
    <location>
        <begin position="84"/>
        <end position="85"/>
    </location>
    <ligand>
        <name>5-phospho-alpha-D-ribose 1-diphosphate</name>
        <dbReference type="ChEBI" id="CHEBI:58017"/>
    </ligand>
</feature>
<accession>A0A495DLF7</accession>
<evidence type="ECO:0000313" key="12">
    <source>
        <dbReference type="EMBL" id="RKR02758.1"/>
    </source>
</evidence>
<comment type="similarity">
    <text evidence="8">In the C-terminal section; belongs to the anthranilate phosphoribosyltransferase family.</text>
</comment>
<keyword evidence="5 9" id="KW-0822">Tryptophan biosynthesis</keyword>
<feature type="binding site" evidence="9">
    <location>
        <begin position="109"/>
        <end position="117"/>
    </location>
    <ligand>
        <name>5-phospho-alpha-D-ribose 1-diphosphate</name>
        <dbReference type="ChEBI" id="CHEBI:58017"/>
    </ligand>
</feature>
<dbReference type="InterPro" id="IPR005940">
    <property type="entry name" value="Anthranilate_Pribosyl_Tfrase"/>
</dbReference>
<feature type="binding site" evidence="9">
    <location>
        <position position="121"/>
    </location>
    <ligand>
        <name>5-phospho-alpha-D-ribose 1-diphosphate</name>
        <dbReference type="ChEBI" id="CHEBI:58017"/>
    </ligand>
</feature>
<keyword evidence="9" id="KW-0479">Metal-binding</keyword>
<keyword evidence="9" id="KW-0460">Magnesium</keyword>
<keyword evidence="4 9" id="KW-0808">Transferase</keyword>
<dbReference type="SUPFAM" id="SSF47648">
    <property type="entry name" value="Nucleoside phosphorylase/phosphoribosyltransferase N-terminal domain"/>
    <property type="match status" value="1"/>
</dbReference>
<evidence type="ECO:0000256" key="4">
    <source>
        <dbReference type="ARBA" id="ARBA00022679"/>
    </source>
</evidence>
<comment type="caution">
    <text evidence="12">The sequence shown here is derived from an EMBL/GenBank/DDBJ whole genome shotgun (WGS) entry which is preliminary data.</text>
</comment>
<dbReference type="PANTHER" id="PTHR43285">
    <property type="entry name" value="ANTHRANILATE PHOSPHORIBOSYLTRANSFERASE"/>
    <property type="match status" value="1"/>
</dbReference>
<evidence type="ECO:0000256" key="5">
    <source>
        <dbReference type="ARBA" id="ARBA00022822"/>
    </source>
</evidence>
<dbReference type="Gene3D" id="3.40.1030.10">
    <property type="entry name" value="Nucleoside phosphorylase/phosphoribosyltransferase catalytic domain"/>
    <property type="match status" value="1"/>
</dbReference>
<dbReference type="Gene3D" id="1.20.970.10">
    <property type="entry name" value="Transferase, Pyrimidine Nucleoside Phosphorylase, Chain C"/>
    <property type="match status" value="1"/>
</dbReference>
<feature type="binding site" evidence="9">
    <location>
        <position position="81"/>
    </location>
    <ligand>
        <name>anthranilate</name>
        <dbReference type="ChEBI" id="CHEBI:16567"/>
        <label>1</label>
    </ligand>
</feature>
<comment type="similarity">
    <text evidence="9">Belongs to the anthranilate phosphoribosyltransferase family.</text>
</comment>
<evidence type="ECO:0000259" key="10">
    <source>
        <dbReference type="Pfam" id="PF00591"/>
    </source>
</evidence>
<comment type="catalytic activity">
    <reaction evidence="7 9">
        <text>N-(5-phospho-beta-D-ribosyl)anthranilate + diphosphate = 5-phospho-alpha-D-ribose 1-diphosphate + anthranilate</text>
        <dbReference type="Rhea" id="RHEA:11768"/>
        <dbReference type="ChEBI" id="CHEBI:16567"/>
        <dbReference type="ChEBI" id="CHEBI:18277"/>
        <dbReference type="ChEBI" id="CHEBI:33019"/>
        <dbReference type="ChEBI" id="CHEBI:58017"/>
        <dbReference type="EC" id="2.4.2.18"/>
    </reaction>
</comment>
<dbReference type="OrthoDB" id="9806430at2"/>
<dbReference type="GO" id="GO:0005829">
    <property type="term" value="C:cytosol"/>
    <property type="evidence" value="ECO:0007669"/>
    <property type="project" value="TreeGrafter"/>
</dbReference>
<dbReference type="GO" id="GO:0004048">
    <property type="term" value="F:anthranilate phosphoribosyltransferase activity"/>
    <property type="evidence" value="ECO:0007669"/>
    <property type="project" value="UniProtKB-UniRule"/>
</dbReference>
<comment type="function">
    <text evidence="9">Catalyzes the transfer of the phosphoribosyl group of 5-phosphorylribose-1-pyrophosphate (PRPP) to anthranilate to yield N-(5'-phosphoribosyl)-anthranilate (PRA).</text>
</comment>
<dbReference type="RefSeq" id="WP_121210060.1">
    <property type="nucleotide sequence ID" value="NZ_RBIM01000002.1"/>
</dbReference>
<feature type="binding site" evidence="9">
    <location>
        <position position="93"/>
    </location>
    <ligand>
        <name>Mg(2+)</name>
        <dbReference type="ChEBI" id="CHEBI:18420"/>
        <label>1</label>
    </ligand>
</feature>
<organism evidence="12 13">
    <name type="scientific">Maricaulis maris</name>
    <dbReference type="NCBI Taxonomy" id="74318"/>
    <lineage>
        <taxon>Bacteria</taxon>
        <taxon>Pseudomonadati</taxon>
        <taxon>Pseudomonadota</taxon>
        <taxon>Alphaproteobacteria</taxon>
        <taxon>Maricaulales</taxon>
        <taxon>Maricaulaceae</taxon>
        <taxon>Maricaulis</taxon>
    </lineage>
</organism>
<feature type="binding site" evidence="9">
    <location>
        <position position="227"/>
    </location>
    <ligand>
        <name>Mg(2+)</name>
        <dbReference type="ChEBI" id="CHEBI:18420"/>
        <label>1</label>
    </ligand>
</feature>
<evidence type="ECO:0000256" key="6">
    <source>
        <dbReference type="ARBA" id="ARBA00023141"/>
    </source>
</evidence>
<dbReference type="InterPro" id="IPR036320">
    <property type="entry name" value="Glycosyl_Trfase_fam3_N_dom_sf"/>
</dbReference>
<name>A0A495DLF7_9PROT</name>
<evidence type="ECO:0000259" key="11">
    <source>
        <dbReference type="Pfam" id="PF02885"/>
    </source>
</evidence>
<feature type="binding site" evidence="9">
    <location>
        <position position="227"/>
    </location>
    <ligand>
        <name>Mg(2+)</name>
        <dbReference type="ChEBI" id="CHEBI:18420"/>
        <label>2</label>
    </ligand>
</feature>
<feature type="binding site" evidence="9">
    <location>
        <position position="112"/>
    </location>
    <ligand>
        <name>anthranilate</name>
        <dbReference type="ChEBI" id="CHEBI:16567"/>
        <label>1</label>
    </ligand>
</feature>
<feature type="domain" description="Glycosyl transferase family 3" evidence="10">
    <location>
        <begin position="76"/>
        <end position="324"/>
    </location>
</feature>
<dbReference type="GO" id="GO:0000287">
    <property type="term" value="F:magnesium ion binding"/>
    <property type="evidence" value="ECO:0007669"/>
    <property type="project" value="UniProtKB-UniRule"/>
</dbReference>
<evidence type="ECO:0000256" key="1">
    <source>
        <dbReference type="ARBA" id="ARBA00004907"/>
    </source>
</evidence>
<feature type="binding site" evidence="9">
    <location>
        <position position="226"/>
    </location>
    <ligand>
        <name>Mg(2+)</name>
        <dbReference type="ChEBI" id="CHEBI:18420"/>
        <label>2</label>
    </ligand>
</feature>
<gene>
    <name evidence="9" type="primary">trpD</name>
    <name evidence="12" type="ORF">C7435_0697</name>
</gene>
<comment type="subunit">
    <text evidence="9">Homodimer.</text>
</comment>
<comment type="pathway">
    <text evidence="1 9">Amino-acid biosynthesis; L-tryptophan biosynthesis; L-tryptophan from chorismate: step 2/5.</text>
</comment>
<dbReference type="SUPFAM" id="SSF52418">
    <property type="entry name" value="Nucleoside phosphorylase/phosphoribosyltransferase catalytic domain"/>
    <property type="match status" value="1"/>
</dbReference>
<comment type="caution">
    <text evidence="9">Lacks conserved residue(s) required for the propagation of feature annotation.</text>
</comment>
<feature type="binding site" evidence="9">
    <location>
        <position position="81"/>
    </location>
    <ligand>
        <name>5-phospho-alpha-D-ribose 1-diphosphate</name>
        <dbReference type="ChEBI" id="CHEBI:58017"/>
    </ligand>
</feature>
<dbReference type="Pfam" id="PF00591">
    <property type="entry name" value="Glycos_transf_3"/>
    <property type="match status" value="1"/>
</dbReference>
<proteinExistence type="inferred from homology"/>
<feature type="binding site" evidence="9">
    <location>
        <position position="167"/>
    </location>
    <ligand>
        <name>anthranilate</name>
        <dbReference type="ChEBI" id="CHEBI:16567"/>
        <label>2</label>
    </ligand>
</feature>
<dbReference type="GO" id="GO:0000162">
    <property type="term" value="P:L-tryptophan biosynthetic process"/>
    <property type="evidence" value="ECO:0007669"/>
    <property type="project" value="UniProtKB-UniRule"/>
</dbReference>
<evidence type="ECO:0000256" key="3">
    <source>
        <dbReference type="ARBA" id="ARBA00022676"/>
    </source>
</evidence>
<dbReference type="Pfam" id="PF02885">
    <property type="entry name" value="Glycos_trans_3N"/>
    <property type="match status" value="1"/>
</dbReference>
<dbReference type="Proteomes" id="UP000273675">
    <property type="component" value="Unassembled WGS sequence"/>
</dbReference>
<feature type="binding site" evidence="9">
    <location>
        <begin position="91"/>
        <end position="94"/>
    </location>
    <ligand>
        <name>5-phospho-alpha-D-ribose 1-diphosphate</name>
        <dbReference type="ChEBI" id="CHEBI:58017"/>
    </ligand>
</feature>
<dbReference type="EC" id="2.4.2.18" evidence="9"/>
<dbReference type="AlphaFoldDB" id="A0A495DLF7"/>
<evidence type="ECO:0000256" key="2">
    <source>
        <dbReference type="ARBA" id="ARBA00022605"/>
    </source>
</evidence>
<dbReference type="FunFam" id="3.40.1030.10:FF:000002">
    <property type="entry name" value="Anthranilate phosphoribosyltransferase"/>
    <property type="match status" value="1"/>
</dbReference>
<evidence type="ECO:0000313" key="13">
    <source>
        <dbReference type="Proteomes" id="UP000273675"/>
    </source>
</evidence>
<evidence type="ECO:0000256" key="7">
    <source>
        <dbReference type="ARBA" id="ARBA00052328"/>
    </source>
</evidence>
<protein>
    <recommendedName>
        <fullName evidence="9">Anthranilate phosphoribosyltransferase</fullName>
        <ecNumber evidence="9">2.4.2.18</ecNumber>
    </recommendedName>
</protein>
<dbReference type="InterPro" id="IPR000312">
    <property type="entry name" value="Glycosyl_Trfase_fam3"/>
</dbReference>
<dbReference type="EMBL" id="RBIM01000002">
    <property type="protein sequence ID" value="RKR02758.1"/>
    <property type="molecule type" value="Genomic_DNA"/>
</dbReference>
<feature type="domain" description="Glycosyl transferase family 3 N-terminal" evidence="11">
    <location>
        <begin position="18"/>
        <end position="66"/>
    </location>
</feature>
<keyword evidence="3 9" id="KW-0328">Glycosyltransferase</keyword>
<comment type="cofactor">
    <cofactor evidence="9">
        <name>Mg(2+)</name>
        <dbReference type="ChEBI" id="CHEBI:18420"/>
    </cofactor>
    <text evidence="9">Binds 2 magnesium ions per monomer.</text>
</comment>
<dbReference type="PANTHER" id="PTHR43285:SF2">
    <property type="entry name" value="ANTHRANILATE PHOSPHORIBOSYLTRANSFERASE"/>
    <property type="match status" value="1"/>
</dbReference>
<dbReference type="InterPro" id="IPR017459">
    <property type="entry name" value="Glycosyl_Trfase_fam3_N_dom"/>
</dbReference>
<keyword evidence="2 9" id="KW-0028">Amino-acid biosynthesis</keyword>
<reference evidence="12 13" key="1">
    <citation type="submission" date="2018-10" db="EMBL/GenBank/DDBJ databases">
        <title>Genomic Encyclopedia of Type Strains, Phase IV (KMG-IV): sequencing the most valuable type-strain genomes for metagenomic binning, comparative biology and taxonomic classification.</title>
        <authorList>
            <person name="Goeker M."/>
        </authorList>
    </citation>
    <scope>NUCLEOTIDE SEQUENCE [LARGE SCALE GENOMIC DNA]</scope>
    <source>
        <strain evidence="12 13">DSM 4734</strain>
    </source>
</reference>
<keyword evidence="6 9" id="KW-0057">Aromatic amino acid biosynthesis</keyword>
<dbReference type="UniPathway" id="UPA00035">
    <property type="reaction ID" value="UER00041"/>
</dbReference>
<dbReference type="HAMAP" id="MF_00211">
    <property type="entry name" value="TrpD"/>
    <property type="match status" value="1"/>
</dbReference>
<dbReference type="NCBIfam" id="TIGR01245">
    <property type="entry name" value="trpD"/>
    <property type="match status" value="1"/>
</dbReference>
<evidence type="ECO:0000256" key="9">
    <source>
        <dbReference type="HAMAP-Rule" id="MF_00211"/>
    </source>
</evidence>
<evidence type="ECO:0000256" key="8">
    <source>
        <dbReference type="ARBA" id="ARBA00061188"/>
    </source>
</evidence>
<sequence length="339" mass="34697">MQNISLCLNAFSRGTYPEDAAIAGAFDELMSGDVADAAIGGFLIGLAALGERPVDIAAGARAMRSRMTRITAPEGAIDTCGTGGDGKGAWNISTAAAIIAAGAGATVAKHGNRAASSKSGSSDVLAQLGVKLDCPPQVVERALLEARVGFLYAPAHHAAVRHVGPARQNLGVRTVFNLLGPLSNPAGVKRQLLGVYDKRWLVPMAEALRNLGCEHALLMCGEDGMDELTTTGASNIAELRDGAIREYSFHPEEAGLPLASAEALQGGSPQMNADAIRALLDGETGAFRDIAVLNAGAALLLAGLADTIADGTRLAEAAVDDGRAKAALTRMVAISHGEA</sequence>
<dbReference type="InterPro" id="IPR035902">
    <property type="entry name" value="Nuc_phospho_transferase"/>
</dbReference>